<evidence type="ECO:0000256" key="2">
    <source>
        <dbReference type="ARBA" id="ARBA00022475"/>
    </source>
</evidence>
<name>A0A498CDB3_9GAMM</name>
<dbReference type="AlphaFoldDB" id="A0A498CDB3"/>
<gene>
    <name evidence="11" type="ORF">DFR31_0111</name>
</gene>
<sequence>MARHPSDEEQLEAVKRWWQENGRSIIIGLILGAGAVGGWWGWGAWQERAAVDAANAYADFMAPANQGEYETAVRRGELVLENHGRSLYATMAALQLGALHMQEGDPAAAAESLRWAADNADSEAMRSLARLRLARALAADGQHETALEKLDNGGAYAGQMAELRADILLELEREDEARSAYRAALNHDDISPTQRELIQIKLDDLGSGA</sequence>
<evidence type="ECO:0000256" key="9">
    <source>
        <dbReference type="SAM" id="Phobius"/>
    </source>
</evidence>
<dbReference type="Proteomes" id="UP000275461">
    <property type="component" value="Unassembled WGS sequence"/>
</dbReference>
<dbReference type="InterPro" id="IPR011990">
    <property type="entry name" value="TPR-like_helical_dom_sf"/>
</dbReference>
<evidence type="ECO:0000259" key="10">
    <source>
        <dbReference type="Pfam" id="PF09976"/>
    </source>
</evidence>
<keyword evidence="5 9" id="KW-0472">Membrane</keyword>
<dbReference type="GO" id="GO:0005886">
    <property type="term" value="C:plasma membrane"/>
    <property type="evidence" value="ECO:0007669"/>
    <property type="project" value="UniProtKB-SubCell"/>
</dbReference>
<keyword evidence="6" id="KW-0143">Chaperone</keyword>
<reference evidence="11 12" key="1">
    <citation type="submission" date="2018-10" db="EMBL/GenBank/DDBJ databases">
        <title>Genomic Encyclopedia of Type Strains, Phase IV (KMG-IV): sequencing the most valuable type-strain genomes for metagenomic binning, comparative biology and taxonomic classification.</title>
        <authorList>
            <person name="Goeker M."/>
        </authorList>
    </citation>
    <scope>NUCLEOTIDE SEQUENCE [LARGE SCALE GENOMIC DNA]</scope>
    <source>
        <strain evidence="11 12">DSM 12769</strain>
    </source>
</reference>
<comment type="similarity">
    <text evidence="7">Belongs to the YfgM family.</text>
</comment>
<evidence type="ECO:0000256" key="1">
    <source>
        <dbReference type="ARBA" id="ARBA00004401"/>
    </source>
</evidence>
<evidence type="ECO:0000256" key="5">
    <source>
        <dbReference type="ARBA" id="ARBA00023136"/>
    </source>
</evidence>
<dbReference type="SUPFAM" id="SSF48452">
    <property type="entry name" value="TPR-like"/>
    <property type="match status" value="1"/>
</dbReference>
<dbReference type="Gene3D" id="1.25.40.10">
    <property type="entry name" value="Tetratricopeptide repeat domain"/>
    <property type="match status" value="1"/>
</dbReference>
<dbReference type="PANTHER" id="PTHR38035:SF1">
    <property type="entry name" value="ANCILLARY SECYEG TRANSLOCON SUBUNIT"/>
    <property type="match status" value="1"/>
</dbReference>
<keyword evidence="12" id="KW-1185">Reference proteome</keyword>
<dbReference type="Pfam" id="PF09976">
    <property type="entry name" value="TPR_21"/>
    <property type="match status" value="1"/>
</dbReference>
<dbReference type="InterPro" id="IPR018704">
    <property type="entry name" value="SecYEG/CpoB_TPR"/>
</dbReference>
<accession>A0A498CDB3</accession>
<protein>
    <recommendedName>
        <fullName evidence="8">Ancillary SecYEG translocon subunit</fullName>
    </recommendedName>
</protein>
<dbReference type="GO" id="GO:0044877">
    <property type="term" value="F:protein-containing complex binding"/>
    <property type="evidence" value="ECO:0007669"/>
    <property type="project" value="InterPro"/>
</dbReference>
<dbReference type="InterPro" id="IPR026039">
    <property type="entry name" value="YfgM"/>
</dbReference>
<comment type="subcellular location">
    <subcellularLocation>
        <location evidence="1">Cell membrane</location>
        <topology evidence="1">Single-pass type II membrane protein</topology>
    </subcellularLocation>
</comment>
<evidence type="ECO:0000256" key="4">
    <source>
        <dbReference type="ARBA" id="ARBA00022989"/>
    </source>
</evidence>
<keyword evidence="3 9" id="KW-0812">Transmembrane</keyword>
<evidence type="ECO:0000256" key="8">
    <source>
        <dbReference type="ARBA" id="ARBA00024235"/>
    </source>
</evidence>
<comment type="caution">
    <text evidence="11">The sequence shown here is derived from an EMBL/GenBank/DDBJ whole genome shotgun (WGS) entry which is preliminary data.</text>
</comment>
<feature type="transmembrane region" description="Helical" evidence="9">
    <location>
        <begin position="25"/>
        <end position="45"/>
    </location>
</feature>
<keyword evidence="2" id="KW-1003">Cell membrane</keyword>
<dbReference type="EMBL" id="RCDA01000001">
    <property type="protein sequence ID" value="RLK50221.1"/>
    <property type="molecule type" value="Genomic_DNA"/>
</dbReference>
<keyword evidence="4 9" id="KW-1133">Transmembrane helix</keyword>
<dbReference type="RefSeq" id="WP_121440726.1">
    <property type="nucleotide sequence ID" value="NZ_RCDA01000001.1"/>
</dbReference>
<evidence type="ECO:0000313" key="12">
    <source>
        <dbReference type="Proteomes" id="UP000275461"/>
    </source>
</evidence>
<feature type="domain" description="Ancillary SecYEG translocon subunit/Cell division coordinator CpoB TPR" evidence="10">
    <location>
        <begin position="15"/>
        <end position="206"/>
    </location>
</feature>
<organism evidence="11 12">
    <name type="scientific">Alkalispirillum mobile</name>
    <dbReference type="NCBI Taxonomy" id="85925"/>
    <lineage>
        <taxon>Bacteria</taxon>
        <taxon>Pseudomonadati</taxon>
        <taxon>Pseudomonadota</taxon>
        <taxon>Gammaproteobacteria</taxon>
        <taxon>Chromatiales</taxon>
        <taxon>Ectothiorhodospiraceae</taxon>
        <taxon>Alkalispirillum</taxon>
    </lineage>
</organism>
<evidence type="ECO:0000256" key="3">
    <source>
        <dbReference type="ARBA" id="ARBA00022692"/>
    </source>
</evidence>
<dbReference type="PIRSF" id="PIRSF006170">
    <property type="entry name" value="YfgM"/>
    <property type="match status" value="1"/>
</dbReference>
<evidence type="ECO:0000313" key="11">
    <source>
        <dbReference type="EMBL" id="RLK50221.1"/>
    </source>
</evidence>
<dbReference type="OrthoDB" id="9789675at2"/>
<evidence type="ECO:0000256" key="7">
    <source>
        <dbReference type="ARBA" id="ARBA00024197"/>
    </source>
</evidence>
<evidence type="ECO:0000256" key="6">
    <source>
        <dbReference type="ARBA" id="ARBA00023186"/>
    </source>
</evidence>
<dbReference type="PANTHER" id="PTHR38035">
    <property type="entry name" value="UPF0070 PROTEIN YFGM"/>
    <property type="match status" value="1"/>
</dbReference>
<proteinExistence type="inferred from homology"/>